<dbReference type="AlphaFoldDB" id="X1JR08"/>
<reference evidence="1" key="1">
    <citation type="journal article" date="2014" name="Front. Microbiol.">
        <title>High frequency of phylogenetically diverse reductive dehalogenase-homologous genes in deep subseafloor sedimentary metagenomes.</title>
        <authorList>
            <person name="Kawai M."/>
            <person name="Futagami T."/>
            <person name="Toyoda A."/>
            <person name="Takaki Y."/>
            <person name="Nishi S."/>
            <person name="Hori S."/>
            <person name="Arai W."/>
            <person name="Tsubouchi T."/>
            <person name="Morono Y."/>
            <person name="Uchiyama I."/>
            <person name="Ito T."/>
            <person name="Fujiyama A."/>
            <person name="Inagaki F."/>
            <person name="Takami H."/>
        </authorList>
    </citation>
    <scope>NUCLEOTIDE SEQUENCE</scope>
    <source>
        <strain evidence="1">Expedition CK06-06</strain>
    </source>
</reference>
<dbReference type="EMBL" id="BARU01048538">
    <property type="protein sequence ID" value="GAH97171.1"/>
    <property type="molecule type" value="Genomic_DNA"/>
</dbReference>
<protein>
    <submittedName>
        <fullName evidence="1">Uncharacterized protein</fullName>
    </submittedName>
</protein>
<organism evidence="1">
    <name type="scientific">marine sediment metagenome</name>
    <dbReference type="NCBI Taxonomy" id="412755"/>
    <lineage>
        <taxon>unclassified sequences</taxon>
        <taxon>metagenomes</taxon>
        <taxon>ecological metagenomes</taxon>
    </lineage>
</organism>
<name>X1JR08_9ZZZZ</name>
<sequence>GKVPPSLIMKSDTALCLEKKAMRGDGTGRTAPKTR</sequence>
<comment type="caution">
    <text evidence="1">The sequence shown here is derived from an EMBL/GenBank/DDBJ whole genome shotgun (WGS) entry which is preliminary data.</text>
</comment>
<evidence type="ECO:0000313" key="1">
    <source>
        <dbReference type="EMBL" id="GAH97171.1"/>
    </source>
</evidence>
<proteinExistence type="predicted"/>
<feature type="non-terminal residue" evidence="1">
    <location>
        <position position="1"/>
    </location>
</feature>
<gene>
    <name evidence="1" type="ORF">S03H2_72077</name>
</gene>
<accession>X1JR08</accession>